<evidence type="ECO:0000313" key="1">
    <source>
        <dbReference type="EMBL" id="MPN19576.1"/>
    </source>
</evidence>
<organism evidence="1">
    <name type="scientific">bioreactor metagenome</name>
    <dbReference type="NCBI Taxonomy" id="1076179"/>
    <lineage>
        <taxon>unclassified sequences</taxon>
        <taxon>metagenomes</taxon>
        <taxon>ecological metagenomes</taxon>
    </lineage>
</organism>
<comment type="caution">
    <text evidence="1">The sequence shown here is derived from an EMBL/GenBank/DDBJ whole genome shotgun (WGS) entry which is preliminary data.</text>
</comment>
<dbReference type="SUPFAM" id="SSF52833">
    <property type="entry name" value="Thioredoxin-like"/>
    <property type="match status" value="1"/>
</dbReference>
<proteinExistence type="predicted"/>
<accession>A0A645G0A0</accession>
<dbReference type="InterPro" id="IPR036249">
    <property type="entry name" value="Thioredoxin-like_sf"/>
</dbReference>
<gene>
    <name evidence="1" type="ORF">SDC9_166947</name>
</gene>
<reference evidence="1" key="1">
    <citation type="submission" date="2019-08" db="EMBL/GenBank/DDBJ databases">
        <authorList>
            <person name="Kucharzyk K."/>
            <person name="Murdoch R.W."/>
            <person name="Higgins S."/>
            <person name="Loffler F."/>
        </authorList>
    </citation>
    <scope>NUCLEOTIDE SEQUENCE</scope>
</reference>
<dbReference type="EMBL" id="VSSQ01067162">
    <property type="protein sequence ID" value="MPN19576.1"/>
    <property type="molecule type" value="Genomic_DNA"/>
</dbReference>
<dbReference type="AlphaFoldDB" id="A0A645G0A0"/>
<sequence>MDRIKLEICCGTTCYMLGGASLLNIERMLPEDWREMMDVSAQPCMDACAHENLGSAPFVRINGELLANATPEKVYRRVAAIVEAMGDR</sequence>
<name>A0A645G0A0_9ZZZZ</name>
<dbReference type="Gene3D" id="3.40.30.10">
    <property type="entry name" value="Glutaredoxin"/>
    <property type="match status" value="1"/>
</dbReference>
<protein>
    <submittedName>
        <fullName evidence="1">Uncharacterized protein</fullName>
    </submittedName>
</protein>